<evidence type="ECO:0000256" key="1">
    <source>
        <dbReference type="SAM" id="Phobius"/>
    </source>
</evidence>
<keyword evidence="1" id="KW-0812">Transmembrane</keyword>
<reference evidence="2" key="1">
    <citation type="journal article" date="2023" name="Mol. Plant Microbe Interact.">
        <title>Elucidating the Obligate Nature and Biological Capacity of an Invasive Fungal Corn Pathogen.</title>
        <authorList>
            <person name="MacCready J.S."/>
            <person name="Roggenkamp E.M."/>
            <person name="Gdanetz K."/>
            <person name="Chilvers M.I."/>
        </authorList>
    </citation>
    <scope>NUCLEOTIDE SEQUENCE</scope>
    <source>
        <strain evidence="2">PM02</strain>
    </source>
</reference>
<comment type="caution">
    <text evidence="2">The sequence shown here is derived from an EMBL/GenBank/DDBJ whole genome shotgun (WGS) entry which is preliminary data.</text>
</comment>
<keyword evidence="3" id="KW-1185">Reference proteome</keyword>
<dbReference type="Proteomes" id="UP001217918">
    <property type="component" value="Unassembled WGS sequence"/>
</dbReference>
<name>A0AAD9MEI1_9PEZI</name>
<evidence type="ECO:0000313" key="2">
    <source>
        <dbReference type="EMBL" id="KAK2070006.1"/>
    </source>
</evidence>
<gene>
    <name evidence="2" type="ORF">P8C59_004544</name>
</gene>
<feature type="transmembrane region" description="Helical" evidence="1">
    <location>
        <begin position="257"/>
        <end position="279"/>
    </location>
</feature>
<sequence length="306" mass="31830">MYDVKLCRRLVFMSSFICIFHSRSTLTPCGSDDYDLQGVNLNADGSVNRTAWDATATSACLDALSGLAAASNPAGLAACYNLPSLDNTTGVFEADLRLYQLSQPTGSFAGIAVQNLQVALQYHGASVMPVKNNNTSTAAAAAAAAAVAQGLPGKPQAKLLENYMFVGQIDKAMMGPSISMATLEALIIPSLSVSGVSATGDTVSTNVSINEAAFVAGVFSDRIVLSNETLAQLAVDSVVAGLHNGTVVFVLPGTQILIAPVGLVITGSWMVLGLAVYGFGTFERMNYAEAHKRATVRAQKGSQARI</sequence>
<proteinExistence type="predicted"/>
<protein>
    <submittedName>
        <fullName evidence="2">Uncharacterized protein</fullName>
    </submittedName>
</protein>
<keyword evidence="1" id="KW-0472">Membrane</keyword>
<dbReference type="EMBL" id="JAQQPM010000003">
    <property type="protein sequence ID" value="KAK2070006.1"/>
    <property type="molecule type" value="Genomic_DNA"/>
</dbReference>
<dbReference type="AlphaFoldDB" id="A0AAD9MEI1"/>
<organism evidence="2 3">
    <name type="scientific">Phyllachora maydis</name>
    <dbReference type="NCBI Taxonomy" id="1825666"/>
    <lineage>
        <taxon>Eukaryota</taxon>
        <taxon>Fungi</taxon>
        <taxon>Dikarya</taxon>
        <taxon>Ascomycota</taxon>
        <taxon>Pezizomycotina</taxon>
        <taxon>Sordariomycetes</taxon>
        <taxon>Sordariomycetidae</taxon>
        <taxon>Phyllachorales</taxon>
        <taxon>Phyllachoraceae</taxon>
        <taxon>Phyllachora</taxon>
    </lineage>
</organism>
<evidence type="ECO:0000313" key="3">
    <source>
        <dbReference type="Proteomes" id="UP001217918"/>
    </source>
</evidence>
<keyword evidence="1" id="KW-1133">Transmembrane helix</keyword>
<accession>A0AAD9MEI1</accession>